<gene>
    <name evidence="1" type="ORF">B0T24DRAFT_617661</name>
</gene>
<evidence type="ECO:0000313" key="1">
    <source>
        <dbReference type="EMBL" id="KAK3375992.1"/>
    </source>
</evidence>
<dbReference type="EMBL" id="JAULSN010000003">
    <property type="protein sequence ID" value="KAK3375992.1"/>
    <property type="molecule type" value="Genomic_DNA"/>
</dbReference>
<keyword evidence="2" id="KW-1185">Reference proteome</keyword>
<reference evidence="1" key="2">
    <citation type="submission" date="2023-06" db="EMBL/GenBank/DDBJ databases">
        <authorList>
            <consortium name="Lawrence Berkeley National Laboratory"/>
            <person name="Haridas S."/>
            <person name="Hensen N."/>
            <person name="Bonometti L."/>
            <person name="Westerberg I."/>
            <person name="Brannstrom I.O."/>
            <person name="Guillou S."/>
            <person name="Cros-Aarteil S."/>
            <person name="Calhoun S."/>
            <person name="Kuo A."/>
            <person name="Mondo S."/>
            <person name="Pangilinan J."/>
            <person name="Riley R."/>
            <person name="Labutti K."/>
            <person name="Andreopoulos B."/>
            <person name="Lipzen A."/>
            <person name="Chen C."/>
            <person name="Yanf M."/>
            <person name="Daum C."/>
            <person name="Ng V."/>
            <person name="Clum A."/>
            <person name="Steindorff A."/>
            <person name="Ohm R."/>
            <person name="Martin F."/>
            <person name="Silar P."/>
            <person name="Natvig D."/>
            <person name="Lalanne C."/>
            <person name="Gautier V."/>
            <person name="Ament-Velasquez S.L."/>
            <person name="Kruys A."/>
            <person name="Hutchinson M.I."/>
            <person name="Powell A.J."/>
            <person name="Barry K."/>
            <person name="Miller A.N."/>
            <person name="Grigoriev I.V."/>
            <person name="Debuchy R."/>
            <person name="Gladieux P."/>
            <person name="Thoren M.H."/>
            <person name="Johannesson H."/>
        </authorList>
    </citation>
    <scope>NUCLEOTIDE SEQUENCE</scope>
    <source>
        <strain evidence="1">CBS 958.72</strain>
    </source>
</reference>
<proteinExistence type="predicted"/>
<name>A0AAE0KGT7_9PEZI</name>
<dbReference type="AlphaFoldDB" id="A0AAE0KGT7"/>
<sequence length="154" mass="17310">MAHTPGKRQKWESSSAVTLSSALLSLHLPPPQAHTHTYTHTCTIIIAKDLLNQCPVNTSLRRRIPPLFSLFIWLWVSANSTYSGRQLLFPPSGQSGLADMVGRLKALGMRHVWVLFGDPGRERTGRCRAIRVGDRKTGRDKGGWNGPKWHNPHW</sequence>
<reference evidence="1" key="1">
    <citation type="journal article" date="2023" name="Mol. Phylogenet. Evol.">
        <title>Genome-scale phylogeny and comparative genomics of the fungal order Sordariales.</title>
        <authorList>
            <person name="Hensen N."/>
            <person name="Bonometti L."/>
            <person name="Westerberg I."/>
            <person name="Brannstrom I.O."/>
            <person name="Guillou S."/>
            <person name="Cros-Aarteil S."/>
            <person name="Calhoun S."/>
            <person name="Haridas S."/>
            <person name="Kuo A."/>
            <person name="Mondo S."/>
            <person name="Pangilinan J."/>
            <person name="Riley R."/>
            <person name="LaButti K."/>
            <person name="Andreopoulos B."/>
            <person name="Lipzen A."/>
            <person name="Chen C."/>
            <person name="Yan M."/>
            <person name="Daum C."/>
            <person name="Ng V."/>
            <person name="Clum A."/>
            <person name="Steindorff A."/>
            <person name="Ohm R.A."/>
            <person name="Martin F."/>
            <person name="Silar P."/>
            <person name="Natvig D.O."/>
            <person name="Lalanne C."/>
            <person name="Gautier V."/>
            <person name="Ament-Velasquez S.L."/>
            <person name="Kruys A."/>
            <person name="Hutchinson M.I."/>
            <person name="Powell A.J."/>
            <person name="Barry K."/>
            <person name="Miller A.N."/>
            <person name="Grigoriev I.V."/>
            <person name="Debuchy R."/>
            <person name="Gladieux P."/>
            <person name="Hiltunen Thoren M."/>
            <person name="Johannesson H."/>
        </authorList>
    </citation>
    <scope>NUCLEOTIDE SEQUENCE</scope>
    <source>
        <strain evidence="1">CBS 958.72</strain>
    </source>
</reference>
<accession>A0AAE0KGT7</accession>
<organism evidence="1 2">
    <name type="scientific">Lasiosphaeria ovina</name>
    <dbReference type="NCBI Taxonomy" id="92902"/>
    <lineage>
        <taxon>Eukaryota</taxon>
        <taxon>Fungi</taxon>
        <taxon>Dikarya</taxon>
        <taxon>Ascomycota</taxon>
        <taxon>Pezizomycotina</taxon>
        <taxon>Sordariomycetes</taxon>
        <taxon>Sordariomycetidae</taxon>
        <taxon>Sordariales</taxon>
        <taxon>Lasiosphaeriaceae</taxon>
        <taxon>Lasiosphaeria</taxon>
    </lineage>
</organism>
<dbReference type="Proteomes" id="UP001287356">
    <property type="component" value="Unassembled WGS sequence"/>
</dbReference>
<protein>
    <submittedName>
        <fullName evidence="1">Uncharacterized protein</fullName>
    </submittedName>
</protein>
<evidence type="ECO:0000313" key="2">
    <source>
        <dbReference type="Proteomes" id="UP001287356"/>
    </source>
</evidence>
<comment type="caution">
    <text evidence="1">The sequence shown here is derived from an EMBL/GenBank/DDBJ whole genome shotgun (WGS) entry which is preliminary data.</text>
</comment>